<evidence type="ECO:0000256" key="4">
    <source>
        <dbReference type="ARBA" id="ARBA00022692"/>
    </source>
</evidence>
<dbReference type="SUPFAM" id="SSF161098">
    <property type="entry name" value="MetI-like"/>
    <property type="match status" value="1"/>
</dbReference>
<dbReference type="Gene3D" id="1.10.3720.10">
    <property type="entry name" value="MetI-like"/>
    <property type="match status" value="1"/>
</dbReference>
<feature type="transmembrane region" description="Helical" evidence="7">
    <location>
        <begin position="157"/>
        <end position="178"/>
    </location>
</feature>
<keyword evidence="2 7" id="KW-0813">Transport</keyword>
<evidence type="ECO:0000256" key="2">
    <source>
        <dbReference type="ARBA" id="ARBA00022448"/>
    </source>
</evidence>
<evidence type="ECO:0000256" key="3">
    <source>
        <dbReference type="ARBA" id="ARBA00022475"/>
    </source>
</evidence>
<dbReference type="GO" id="GO:0005886">
    <property type="term" value="C:plasma membrane"/>
    <property type="evidence" value="ECO:0007669"/>
    <property type="project" value="UniProtKB-SubCell"/>
</dbReference>
<accession>A0A1X3GCG1</accession>
<feature type="transmembrane region" description="Helical" evidence="7">
    <location>
        <begin position="322"/>
        <end position="344"/>
    </location>
</feature>
<comment type="subcellular location">
    <subcellularLocation>
        <location evidence="1 7">Cell membrane</location>
        <topology evidence="1 7">Multi-pass membrane protein</topology>
    </subcellularLocation>
</comment>
<feature type="transmembrane region" description="Helical" evidence="7">
    <location>
        <begin position="184"/>
        <end position="200"/>
    </location>
</feature>
<dbReference type="EMBL" id="NAFI01000187">
    <property type="protein sequence ID" value="OSJ03213.1"/>
    <property type="molecule type" value="Genomic_DNA"/>
</dbReference>
<sequence>MLPQKASGRASGIRSPCAIARCAISTRMENESVAFERISAMVAIADTVPKQASRFRFILDRRDVLGTMFAAPAILFVLLLVGVPFLMAVYYSVSAYTIYDPSWRFVGLANFEQIIEDPAFLQTLSNTFIFTFGSQLLGLILGKFGALLLLRPFPGRRLVRALIILPWAVPIALATVAWQWMFDSLYSVINWTLIALGVVTRSDAPNWLGNPYLAMLCVIVINAWRFFPFAIVIFLAGITAVPQDVIDAATVDGAGFWRRNYQIIMPMILPIVTIGLIFGIVFTFTDLSIVFLMTMGGPVGATSVLGFAGFQTGIVSGDVSHGAAISLFMLPVLLVVVVAMLRFIRRREI</sequence>
<comment type="caution">
    <text evidence="9">The sequence shown here is derived from an EMBL/GenBank/DDBJ whole genome shotgun (WGS) entry which is preliminary data.</text>
</comment>
<proteinExistence type="inferred from homology"/>
<gene>
    <name evidence="9" type="ORF">BSZ18_32265</name>
</gene>
<feature type="transmembrane region" description="Helical" evidence="7">
    <location>
        <begin position="261"/>
        <end position="282"/>
    </location>
</feature>
<dbReference type="InterPro" id="IPR000515">
    <property type="entry name" value="MetI-like"/>
</dbReference>
<reference evidence="9 10" key="1">
    <citation type="submission" date="2017-03" db="EMBL/GenBank/DDBJ databases">
        <title>Whole genome sequences of fourteen strains of Bradyrhizobium canariense and one strain of Bradyrhizobium japonicum isolated from Lupinus (Papilionoideae: Genisteae) species in Algeria.</title>
        <authorList>
            <person name="Crovadore J."/>
            <person name="Chekireb D."/>
            <person name="Brachmann A."/>
            <person name="Chablais R."/>
            <person name="Cochard B."/>
            <person name="Lefort F."/>
        </authorList>
    </citation>
    <scope>NUCLEOTIDE SEQUENCE [LARGE SCALE GENOMIC DNA]</scope>
    <source>
        <strain evidence="9 10">UBMA195</strain>
    </source>
</reference>
<organism evidence="9 10">
    <name type="scientific">Bradyrhizobium canariense</name>
    <dbReference type="NCBI Taxonomy" id="255045"/>
    <lineage>
        <taxon>Bacteria</taxon>
        <taxon>Pseudomonadati</taxon>
        <taxon>Pseudomonadota</taxon>
        <taxon>Alphaproteobacteria</taxon>
        <taxon>Hyphomicrobiales</taxon>
        <taxon>Nitrobacteraceae</taxon>
        <taxon>Bradyrhizobium</taxon>
    </lineage>
</organism>
<evidence type="ECO:0000256" key="1">
    <source>
        <dbReference type="ARBA" id="ARBA00004651"/>
    </source>
</evidence>
<dbReference type="Pfam" id="PF00528">
    <property type="entry name" value="BPD_transp_1"/>
    <property type="match status" value="1"/>
</dbReference>
<keyword evidence="4 7" id="KW-0812">Transmembrane</keyword>
<feature type="transmembrane region" description="Helical" evidence="7">
    <location>
        <begin position="64"/>
        <end position="93"/>
    </location>
</feature>
<feature type="transmembrane region" description="Helical" evidence="7">
    <location>
        <begin position="289"/>
        <end position="310"/>
    </location>
</feature>
<dbReference type="InterPro" id="IPR035906">
    <property type="entry name" value="MetI-like_sf"/>
</dbReference>
<comment type="similarity">
    <text evidence="7">Belongs to the binding-protein-dependent transport system permease family.</text>
</comment>
<dbReference type="PANTHER" id="PTHR43005">
    <property type="entry name" value="BLR7065 PROTEIN"/>
    <property type="match status" value="1"/>
</dbReference>
<dbReference type="AlphaFoldDB" id="A0A1X3GCG1"/>
<feature type="transmembrane region" description="Helical" evidence="7">
    <location>
        <begin position="212"/>
        <end position="241"/>
    </location>
</feature>
<evidence type="ECO:0000256" key="6">
    <source>
        <dbReference type="ARBA" id="ARBA00023136"/>
    </source>
</evidence>
<dbReference type="PROSITE" id="PS50928">
    <property type="entry name" value="ABC_TM1"/>
    <property type="match status" value="1"/>
</dbReference>
<protein>
    <recommendedName>
        <fullName evidence="8">ABC transmembrane type-1 domain-containing protein</fullName>
    </recommendedName>
</protein>
<feature type="domain" description="ABC transmembrane type-1" evidence="8">
    <location>
        <begin position="124"/>
        <end position="342"/>
    </location>
</feature>
<evidence type="ECO:0000313" key="9">
    <source>
        <dbReference type="EMBL" id="OSJ03213.1"/>
    </source>
</evidence>
<keyword evidence="3" id="KW-1003">Cell membrane</keyword>
<name>A0A1X3GCG1_9BRAD</name>
<evidence type="ECO:0000313" key="10">
    <source>
        <dbReference type="Proteomes" id="UP000193553"/>
    </source>
</evidence>
<evidence type="ECO:0000259" key="8">
    <source>
        <dbReference type="PROSITE" id="PS50928"/>
    </source>
</evidence>
<dbReference type="PANTHER" id="PTHR43005:SF1">
    <property type="entry name" value="SPERMIDINE_PUTRESCINE TRANSPORT SYSTEM PERMEASE PROTEIN"/>
    <property type="match status" value="1"/>
</dbReference>
<evidence type="ECO:0000256" key="5">
    <source>
        <dbReference type="ARBA" id="ARBA00022989"/>
    </source>
</evidence>
<keyword evidence="6 7" id="KW-0472">Membrane</keyword>
<dbReference type="Proteomes" id="UP000193553">
    <property type="component" value="Unassembled WGS sequence"/>
</dbReference>
<evidence type="ECO:0000256" key="7">
    <source>
        <dbReference type="RuleBase" id="RU363032"/>
    </source>
</evidence>
<dbReference type="GO" id="GO:0055085">
    <property type="term" value="P:transmembrane transport"/>
    <property type="evidence" value="ECO:0007669"/>
    <property type="project" value="InterPro"/>
</dbReference>
<feature type="transmembrane region" description="Helical" evidence="7">
    <location>
        <begin position="128"/>
        <end position="150"/>
    </location>
</feature>
<keyword evidence="5 7" id="KW-1133">Transmembrane helix</keyword>
<dbReference type="CDD" id="cd06261">
    <property type="entry name" value="TM_PBP2"/>
    <property type="match status" value="1"/>
</dbReference>